<dbReference type="Pfam" id="PF00067">
    <property type="entry name" value="p450"/>
    <property type="match status" value="1"/>
</dbReference>
<name>A0AAD7E106_MYCRO</name>
<evidence type="ECO:0000256" key="8">
    <source>
        <dbReference type="ARBA" id="ARBA00022989"/>
    </source>
</evidence>
<evidence type="ECO:0000256" key="2">
    <source>
        <dbReference type="ARBA" id="ARBA00004370"/>
    </source>
</evidence>
<organism evidence="15 16">
    <name type="scientific">Mycena rosella</name>
    <name type="common">Pink bonnet</name>
    <name type="synonym">Agaricus rosellus</name>
    <dbReference type="NCBI Taxonomy" id="1033263"/>
    <lineage>
        <taxon>Eukaryota</taxon>
        <taxon>Fungi</taxon>
        <taxon>Dikarya</taxon>
        <taxon>Basidiomycota</taxon>
        <taxon>Agaricomycotina</taxon>
        <taxon>Agaricomycetes</taxon>
        <taxon>Agaricomycetidae</taxon>
        <taxon>Agaricales</taxon>
        <taxon>Marasmiineae</taxon>
        <taxon>Mycenaceae</taxon>
        <taxon>Mycena</taxon>
    </lineage>
</organism>
<dbReference type="AlphaFoldDB" id="A0AAD7E106"/>
<keyword evidence="6" id="KW-0812">Transmembrane</keyword>
<evidence type="ECO:0000256" key="4">
    <source>
        <dbReference type="ARBA" id="ARBA00010617"/>
    </source>
</evidence>
<dbReference type="PANTHER" id="PTHR24305">
    <property type="entry name" value="CYTOCHROME P450"/>
    <property type="match status" value="1"/>
</dbReference>
<evidence type="ECO:0000256" key="6">
    <source>
        <dbReference type="ARBA" id="ARBA00022692"/>
    </source>
</evidence>
<gene>
    <name evidence="15" type="ORF">B0H17DRAFT_1042950</name>
</gene>
<sequence>MTPTTVICALLVIFIAHALRTLLRRLSSALDNIPGPPRKSLLIGNLAQYHDPDGWEFQKELEETYGQVVKLHGLFGARELYVFDPAALQSILVKDQDLYEEMPEIISLTKMMFGPGIFSTTGDDHRKFRKIMQPAFSTNNLRELVPKFYEVAERARDGLVAPGAADGPRMLDLNHIFCRISLEFIGRTGIGYSFDPMLPGQEQTNQYAHAVREILPTASRLSLLMPLLPLIVDAPFPSLRRAMINVVPLPALRTLRNLVDFVVGKAQKLVSDRKAAISSGELSVEDDAKDIMSLLIKNNLSADGAMHLTDDELVASTSMIISAATDTTSSALNRMFHIAAQYPEMQEKLRAEILAAPEHLDHDALVALPYLDAFVREVLRLFPPIAPGMFRKTCEDTVLPLSAPIVGVDGTPMNTISVPKGTLIHIAIAAANHNKQVWGADALEFKPERWTGGKADCVTTNMCGIYGNSMTFIGGGRSCIGFKFSLLEIKALLCVFLRAFKFSTPDPRIKWRRAGVIQIPNIDKQSQLPILVERLKI</sequence>
<comment type="pathway">
    <text evidence="3">Secondary metabolite biosynthesis; terpenoid biosynthesis.</text>
</comment>
<accession>A0AAD7E106</accession>
<evidence type="ECO:0000256" key="10">
    <source>
        <dbReference type="ARBA" id="ARBA00023004"/>
    </source>
</evidence>
<keyword evidence="12" id="KW-0472">Membrane</keyword>
<keyword evidence="16" id="KW-1185">Reference proteome</keyword>
<keyword evidence="14" id="KW-0732">Signal</keyword>
<dbReference type="GO" id="GO:0005506">
    <property type="term" value="F:iron ion binding"/>
    <property type="evidence" value="ECO:0007669"/>
    <property type="project" value="InterPro"/>
</dbReference>
<keyword evidence="10 13" id="KW-0408">Iron</keyword>
<dbReference type="GO" id="GO:0020037">
    <property type="term" value="F:heme binding"/>
    <property type="evidence" value="ECO:0007669"/>
    <property type="project" value="InterPro"/>
</dbReference>
<evidence type="ECO:0000256" key="12">
    <source>
        <dbReference type="ARBA" id="ARBA00023136"/>
    </source>
</evidence>
<evidence type="ECO:0000256" key="7">
    <source>
        <dbReference type="ARBA" id="ARBA00022723"/>
    </source>
</evidence>
<protein>
    <submittedName>
        <fullName evidence="15">Cytochrome P450</fullName>
    </submittedName>
</protein>
<comment type="subcellular location">
    <subcellularLocation>
        <location evidence="2">Membrane</location>
    </subcellularLocation>
</comment>
<dbReference type="GO" id="GO:0016705">
    <property type="term" value="F:oxidoreductase activity, acting on paired donors, with incorporation or reduction of molecular oxygen"/>
    <property type="evidence" value="ECO:0007669"/>
    <property type="project" value="InterPro"/>
</dbReference>
<keyword evidence="5 13" id="KW-0349">Heme</keyword>
<dbReference type="GO" id="GO:0004497">
    <property type="term" value="F:monooxygenase activity"/>
    <property type="evidence" value="ECO:0007669"/>
    <property type="project" value="UniProtKB-KW"/>
</dbReference>
<evidence type="ECO:0000256" key="14">
    <source>
        <dbReference type="SAM" id="SignalP"/>
    </source>
</evidence>
<feature type="chain" id="PRO_5042053485" evidence="14">
    <location>
        <begin position="19"/>
        <end position="537"/>
    </location>
</feature>
<keyword evidence="7 13" id="KW-0479">Metal-binding</keyword>
<feature type="binding site" description="axial binding residue" evidence="13">
    <location>
        <position position="479"/>
    </location>
    <ligand>
        <name>heme</name>
        <dbReference type="ChEBI" id="CHEBI:30413"/>
    </ligand>
    <ligandPart>
        <name>Fe</name>
        <dbReference type="ChEBI" id="CHEBI:18248"/>
    </ligandPart>
</feature>
<dbReference type="InterPro" id="IPR001128">
    <property type="entry name" value="Cyt_P450"/>
</dbReference>
<keyword evidence="11" id="KW-0503">Monooxygenase</keyword>
<comment type="similarity">
    <text evidence="4">Belongs to the cytochrome P450 family.</text>
</comment>
<dbReference type="InterPro" id="IPR002403">
    <property type="entry name" value="Cyt_P450_E_grp-IV"/>
</dbReference>
<dbReference type="PRINTS" id="PR00465">
    <property type="entry name" value="EP450IV"/>
</dbReference>
<dbReference type="InterPro" id="IPR050121">
    <property type="entry name" value="Cytochrome_P450_monoxygenase"/>
</dbReference>
<evidence type="ECO:0000313" key="16">
    <source>
        <dbReference type="Proteomes" id="UP001221757"/>
    </source>
</evidence>
<dbReference type="PANTHER" id="PTHR24305:SF166">
    <property type="entry name" value="CYTOCHROME P450 12A4, MITOCHONDRIAL-RELATED"/>
    <property type="match status" value="1"/>
</dbReference>
<feature type="signal peptide" evidence="14">
    <location>
        <begin position="1"/>
        <end position="18"/>
    </location>
</feature>
<dbReference type="SUPFAM" id="SSF48264">
    <property type="entry name" value="Cytochrome P450"/>
    <property type="match status" value="1"/>
</dbReference>
<evidence type="ECO:0000256" key="13">
    <source>
        <dbReference type="PIRSR" id="PIRSR602403-1"/>
    </source>
</evidence>
<dbReference type="EMBL" id="JARKIE010000014">
    <property type="protein sequence ID" value="KAJ7702762.1"/>
    <property type="molecule type" value="Genomic_DNA"/>
</dbReference>
<dbReference type="Gene3D" id="1.10.630.10">
    <property type="entry name" value="Cytochrome P450"/>
    <property type="match status" value="1"/>
</dbReference>
<proteinExistence type="inferred from homology"/>
<evidence type="ECO:0000256" key="11">
    <source>
        <dbReference type="ARBA" id="ARBA00023033"/>
    </source>
</evidence>
<comment type="caution">
    <text evidence="15">The sequence shown here is derived from an EMBL/GenBank/DDBJ whole genome shotgun (WGS) entry which is preliminary data.</text>
</comment>
<keyword evidence="9" id="KW-0560">Oxidoreductase</keyword>
<comment type="cofactor">
    <cofactor evidence="1 13">
        <name>heme</name>
        <dbReference type="ChEBI" id="CHEBI:30413"/>
    </cofactor>
</comment>
<evidence type="ECO:0000256" key="5">
    <source>
        <dbReference type="ARBA" id="ARBA00022617"/>
    </source>
</evidence>
<evidence type="ECO:0000256" key="9">
    <source>
        <dbReference type="ARBA" id="ARBA00023002"/>
    </source>
</evidence>
<evidence type="ECO:0000313" key="15">
    <source>
        <dbReference type="EMBL" id="KAJ7702762.1"/>
    </source>
</evidence>
<evidence type="ECO:0000256" key="3">
    <source>
        <dbReference type="ARBA" id="ARBA00004721"/>
    </source>
</evidence>
<dbReference type="Proteomes" id="UP001221757">
    <property type="component" value="Unassembled WGS sequence"/>
</dbReference>
<dbReference type="InterPro" id="IPR036396">
    <property type="entry name" value="Cyt_P450_sf"/>
</dbReference>
<keyword evidence="8" id="KW-1133">Transmembrane helix</keyword>
<dbReference type="PRINTS" id="PR00385">
    <property type="entry name" value="P450"/>
</dbReference>
<evidence type="ECO:0000256" key="1">
    <source>
        <dbReference type="ARBA" id="ARBA00001971"/>
    </source>
</evidence>
<dbReference type="GO" id="GO:0016020">
    <property type="term" value="C:membrane"/>
    <property type="evidence" value="ECO:0007669"/>
    <property type="project" value="UniProtKB-SubCell"/>
</dbReference>
<reference evidence="15" key="1">
    <citation type="submission" date="2023-03" db="EMBL/GenBank/DDBJ databases">
        <title>Massive genome expansion in bonnet fungi (Mycena s.s.) driven by repeated elements and novel gene families across ecological guilds.</title>
        <authorList>
            <consortium name="Lawrence Berkeley National Laboratory"/>
            <person name="Harder C.B."/>
            <person name="Miyauchi S."/>
            <person name="Viragh M."/>
            <person name="Kuo A."/>
            <person name="Thoen E."/>
            <person name="Andreopoulos B."/>
            <person name="Lu D."/>
            <person name="Skrede I."/>
            <person name="Drula E."/>
            <person name="Henrissat B."/>
            <person name="Morin E."/>
            <person name="Kohler A."/>
            <person name="Barry K."/>
            <person name="LaButti K."/>
            <person name="Morin E."/>
            <person name="Salamov A."/>
            <person name="Lipzen A."/>
            <person name="Mereny Z."/>
            <person name="Hegedus B."/>
            <person name="Baldrian P."/>
            <person name="Stursova M."/>
            <person name="Weitz H."/>
            <person name="Taylor A."/>
            <person name="Grigoriev I.V."/>
            <person name="Nagy L.G."/>
            <person name="Martin F."/>
            <person name="Kauserud H."/>
        </authorList>
    </citation>
    <scope>NUCLEOTIDE SEQUENCE</scope>
    <source>
        <strain evidence="15">CBHHK067</strain>
    </source>
</reference>